<accession>A0A9D4G944</accession>
<reference evidence="1" key="2">
    <citation type="submission" date="2020-11" db="EMBL/GenBank/DDBJ databases">
        <authorList>
            <person name="McCartney M.A."/>
            <person name="Auch B."/>
            <person name="Kono T."/>
            <person name="Mallez S."/>
            <person name="Becker A."/>
            <person name="Gohl D.M."/>
            <person name="Silverstein K.A.T."/>
            <person name="Koren S."/>
            <person name="Bechman K.B."/>
            <person name="Herman A."/>
            <person name="Abrahante J.E."/>
            <person name="Garbe J."/>
        </authorList>
    </citation>
    <scope>NUCLEOTIDE SEQUENCE</scope>
    <source>
        <strain evidence="1">Duluth1</strain>
        <tissue evidence="1">Whole animal</tissue>
    </source>
</reference>
<dbReference type="EMBL" id="JAIWYP010000006">
    <property type="protein sequence ID" value="KAH3812814.1"/>
    <property type="molecule type" value="Genomic_DNA"/>
</dbReference>
<reference evidence="1" key="1">
    <citation type="journal article" date="2019" name="bioRxiv">
        <title>The Genome of the Zebra Mussel, Dreissena polymorpha: A Resource for Invasive Species Research.</title>
        <authorList>
            <person name="McCartney M.A."/>
            <person name="Auch B."/>
            <person name="Kono T."/>
            <person name="Mallez S."/>
            <person name="Zhang Y."/>
            <person name="Obille A."/>
            <person name="Becker A."/>
            <person name="Abrahante J.E."/>
            <person name="Garbe J."/>
            <person name="Badalamenti J.P."/>
            <person name="Herman A."/>
            <person name="Mangelson H."/>
            <person name="Liachko I."/>
            <person name="Sullivan S."/>
            <person name="Sone E.D."/>
            <person name="Koren S."/>
            <person name="Silverstein K.A.T."/>
            <person name="Beckman K.B."/>
            <person name="Gohl D.M."/>
        </authorList>
    </citation>
    <scope>NUCLEOTIDE SEQUENCE</scope>
    <source>
        <strain evidence="1">Duluth1</strain>
        <tissue evidence="1">Whole animal</tissue>
    </source>
</reference>
<dbReference type="AlphaFoldDB" id="A0A9D4G944"/>
<name>A0A9D4G944_DREPO</name>
<evidence type="ECO:0000313" key="1">
    <source>
        <dbReference type="EMBL" id="KAH3812814.1"/>
    </source>
</evidence>
<evidence type="ECO:0000313" key="2">
    <source>
        <dbReference type="Proteomes" id="UP000828390"/>
    </source>
</evidence>
<organism evidence="1 2">
    <name type="scientific">Dreissena polymorpha</name>
    <name type="common">Zebra mussel</name>
    <name type="synonym">Mytilus polymorpha</name>
    <dbReference type="NCBI Taxonomy" id="45954"/>
    <lineage>
        <taxon>Eukaryota</taxon>
        <taxon>Metazoa</taxon>
        <taxon>Spiralia</taxon>
        <taxon>Lophotrochozoa</taxon>
        <taxon>Mollusca</taxon>
        <taxon>Bivalvia</taxon>
        <taxon>Autobranchia</taxon>
        <taxon>Heteroconchia</taxon>
        <taxon>Euheterodonta</taxon>
        <taxon>Imparidentia</taxon>
        <taxon>Neoheterodontei</taxon>
        <taxon>Myida</taxon>
        <taxon>Dreissenoidea</taxon>
        <taxon>Dreissenidae</taxon>
        <taxon>Dreissena</taxon>
    </lineage>
</organism>
<keyword evidence="2" id="KW-1185">Reference proteome</keyword>
<proteinExistence type="predicted"/>
<gene>
    <name evidence="1" type="ORF">DPMN_141255</name>
</gene>
<dbReference type="Proteomes" id="UP000828390">
    <property type="component" value="Unassembled WGS sequence"/>
</dbReference>
<sequence>MLVVNRNKNKHWKTTCRPVWKATDCCLADTPSVTKRKKKLFWMETVEIKENVITG</sequence>
<protein>
    <submittedName>
        <fullName evidence="1">Uncharacterized protein</fullName>
    </submittedName>
</protein>
<comment type="caution">
    <text evidence="1">The sequence shown here is derived from an EMBL/GenBank/DDBJ whole genome shotgun (WGS) entry which is preliminary data.</text>
</comment>